<dbReference type="CDD" id="cd02972">
    <property type="entry name" value="DsbA_family"/>
    <property type="match status" value="1"/>
</dbReference>
<comment type="caution">
    <text evidence="3">The sequence shown here is derived from an EMBL/GenBank/DDBJ whole genome shotgun (WGS) entry which is preliminary data.</text>
</comment>
<keyword evidence="1" id="KW-0812">Transmembrane</keyword>
<feature type="transmembrane region" description="Helical" evidence="1">
    <location>
        <begin position="12"/>
        <end position="34"/>
    </location>
</feature>
<proteinExistence type="predicted"/>
<name>A0A917IFM0_9MICO</name>
<dbReference type="AlphaFoldDB" id="A0A917IFM0"/>
<dbReference type="RefSeq" id="WP_188755541.1">
    <property type="nucleotide sequence ID" value="NZ_BMJY01000004.1"/>
</dbReference>
<reference evidence="3" key="2">
    <citation type="submission" date="2020-09" db="EMBL/GenBank/DDBJ databases">
        <authorList>
            <person name="Sun Q."/>
            <person name="Zhou Y."/>
        </authorList>
    </citation>
    <scope>NUCLEOTIDE SEQUENCE</scope>
    <source>
        <strain evidence="3">CGMCC 1.15794</strain>
    </source>
</reference>
<sequence>MAKAATNNTNWVAIWISVAVVVMLVAVGALVVWMNNQATAPAEPPAAGQIDEATGAIRVGDGEHVLEEYVDFMCPHCANFHNTYGETIAEQVEAGTLTLEIHPISILDSQSQGTQFSTRAANAMYCVAETEPDAVYSFYDLLFANQPGQGSSGLSDDRLVQLAERAGARDAVDCITDVSYADFVAEKTQETPVQPGASGISTPTVLIDGEFLSLGSLTGDPEADVLSRIGQ</sequence>
<dbReference type="Gene3D" id="3.40.30.10">
    <property type="entry name" value="Glutaredoxin"/>
    <property type="match status" value="1"/>
</dbReference>
<organism evidence="3 4">
    <name type="scientific">Microbacterium album</name>
    <dbReference type="NCBI Taxonomy" id="2053191"/>
    <lineage>
        <taxon>Bacteria</taxon>
        <taxon>Bacillati</taxon>
        <taxon>Actinomycetota</taxon>
        <taxon>Actinomycetes</taxon>
        <taxon>Micrococcales</taxon>
        <taxon>Microbacteriaceae</taxon>
        <taxon>Microbacterium</taxon>
    </lineage>
</organism>
<evidence type="ECO:0000256" key="1">
    <source>
        <dbReference type="SAM" id="Phobius"/>
    </source>
</evidence>
<feature type="domain" description="Thioredoxin-like fold" evidence="2">
    <location>
        <begin position="63"/>
        <end position="212"/>
    </location>
</feature>
<evidence type="ECO:0000259" key="2">
    <source>
        <dbReference type="Pfam" id="PF13462"/>
    </source>
</evidence>
<keyword evidence="1" id="KW-1133">Transmembrane helix</keyword>
<dbReference type="SUPFAM" id="SSF52833">
    <property type="entry name" value="Thioredoxin-like"/>
    <property type="match status" value="1"/>
</dbReference>
<keyword evidence="1" id="KW-0472">Membrane</keyword>
<dbReference type="EMBL" id="BMJY01000004">
    <property type="protein sequence ID" value="GGH41352.1"/>
    <property type="molecule type" value="Genomic_DNA"/>
</dbReference>
<dbReference type="InterPro" id="IPR036249">
    <property type="entry name" value="Thioredoxin-like_sf"/>
</dbReference>
<dbReference type="InterPro" id="IPR012336">
    <property type="entry name" value="Thioredoxin-like_fold"/>
</dbReference>
<evidence type="ECO:0000313" key="4">
    <source>
        <dbReference type="Proteomes" id="UP000657592"/>
    </source>
</evidence>
<gene>
    <name evidence="3" type="ORF">GCM10010921_13880</name>
</gene>
<accession>A0A917IFM0</accession>
<dbReference type="Proteomes" id="UP000657592">
    <property type="component" value="Unassembled WGS sequence"/>
</dbReference>
<keyword evidence="4" id="KW-1185">Reference proteome</keyword>
<evidence type="ECO:0000313" key="3">
    <source>
        <dbReference type="EMBL" id="GGH41352.1"/>
    </source>
</evidence>
<protein>
    <recommendedName>
        <fullName evidence="2">Thioredoxin-like fold domain-containing protein</fullName>
    </recommendedName>
</protein>
<dbReference type="Pfam" id="PF13462">
    <property type="entry name" value="Thioredoxin_4"/>
    <property type="match status" value="1"/>
</dbReference>
<reference evidence="3" key="1">
    <citation type="journal article" date="2014" name="Int. J. Syst. Evol. Microbiol.">
        <title>Complete genome sequence of Corynebacterium casei LMG S-19264T (=DSM 44701T), isolated from a smear-ripened cheese.</title>
        <authorList>
            <consortium name="US DOE Joint Genome Institute (JGI-PGF)"/>
            <person name="Walter F."/>
            <person name="Albersmeier A."/>
            <person name="Kalinowski J."/>
            <person name="Ruckert C."/>
        </authorList>
    </citation>
    <scope>NUCLEOTIDE SEQUENCE</scope>
    <source>
        <strain evidence="3">CGMCC 1.15794</strain>
    </source>
</reference>